<keyword evidence="10" id="KW-1185">Reference proteome</keyword>
<evidence type="ECO:0000256" key="2">
    <source>
        <dbReference type="ARBA" id="ARBA00013699"/>
    </source>
</evidence>
<evidence type="ECO:0000256" key="1">
    <source>
        <dbReference type="ARBA" id="ARBA00004906"/>
    </source>
</evidence>
<comment type="pathway">
    <text evidence="1">Protein modification; protein ubiquitination.</text>
</comment>
<dbReference type="Gene3D" id="2.120.10.80">
    <property type="entry name" value="Kelch-type beta propeller"/>
    <property type="match status" value="2"/>
</dbReference>
<evidence type="ECO:0000313" key="9">
    <source>
        <dbReference type="EMBL" id="CAB3378215.1"/>
    </source>
</evidence>
<sequence>MPPMKESDQATSLCRTTLEHHSKILQNLNKLRQNTTFCDVEVSAGDGISIKAHRVVLSASTPYFEAMFSRGLIEERQSNIILHSINGYILRILIDFIYTGDVRITRDNVQDVMAAADMIQLKDVVTTCTQFMKSELHPSNAVGIYRFAEVHNFRELITASTKYIQDHFTLVCCEEEFLELPKEQLCYFLSSEYLKVDSEFQVFEASMRWFSHDVIQRRRYVFEILKPIRLPLLPTTLLEKAISECIDVSLKVALKSVRNDLIMKKGSLVPLSVSPRIAAKKDIYVIGGSKREIISTWTRSECTYTSIECFDTFKQQWCPRKSSMAIGRIQPGVVALDGLIYVVGGEQDSQILANGEVYNPRDDTWASVASMVVPRCEFGLCALHGYLYAIGGWVGEDIGGSIERYDPLENVWALDGSLPAPRFSMGVVAYQGLIYIVGGCLHNKRHLTDLISYNPVTSEWVTLAPMLVPRSQMGVAVLNHFLYVVGGINRQHEVLQSVERYNFLEDKWTEVPALKRGRASPAVAAADGLLYVMGGDHSHEVNFYRARITMTSVECFNPLTNAWTDRPPLPESRSEAGSVVV</sequence>
<dbReference type="Pfam" id="PF24681">
    <property type="entry name" value="Kelch_KLHDC2_KLHL20_DRC7"/>
    <property type="match status" value="1"/>
</dbReference>
<dbReference type="Pfam" id="PF00651">
    <property type="entry name" value="BTB"/>
    <property type="match status" value="1"/>
</dbReference>
<dbReference type="PANTHER" id="PTHR24412:SF35">
    <property type="entry name" value="ACTIN-BINDING PROTEIN IPP"/>
    <property type="match status" value="1"/>
</dbReference>
<dbReference type="GO" id="GO:0003779">
    <property type="term" value="F:actin binding"/>
    <property type="evidence" value="ECO:0007669"/>
    <property type="project" value="UniProtKB-KW"/>
</dbReference>
<keyword evidence="4" id="KW-0677">Repeat</keyword>
<gene>
    <name evidence="9" type="ORF">CLODIP_2_CD10481</name>
</gene>
<evidence type="ECO:0000256" key="7">
    <source>
        <dbReference type="ARBA" id="ARBA00043912"/>
    </source>
</evidence>
<dbReference type="AlphaFoldDB" id="A0A8S1DDG4"/>
<dbReference type="SMART" id="SM00225">
    <property type="entry name" value="BTB"/>
    <property type="match status" value="1"/>
</dbReference>
<dbReference type="SUPFAM" id="SSF54695">
    <property type="entry name" value="POZ domain"/>
    <property type="match status" value="1"/>
</dbReference>
<accession>A0A8S1DDG4</accession>
<dbReference type="InterPro" id="IPR017096">
    <property type="entry name" value="BTB-kelch_protein"/>
</dbReference>
<dbReference type="OrthoDB" id="1022638at2759"/>
<proteinExistence type="predicted"/>
<evidence type="ECO:0000256" key="3">
    <source>
        <dbReference type="ARBA" id="ARBA00022441"/>
    </source>
</evidence>
<keyword evidence="5" id="KW-0833">Ubl conjugation pathway</keyword>
<comment type="caution">
    <text evidence="9">The sequence shown here is derived from an EMBL/GenBank/DDBJ whole genome shotgun (WGS) entry which is preliminary data.</text>
</comment>
<dbReference type="PROSITE" id="PS50097">
    <property type="entry name" value="BTB"/>
    <property type="match status" value="1"/>
</dbReference>
<dbReference type="SMART" id="SM00875">
    <property type="entry name" value="BACK"/>
    <property type="match status" value="1"/>
</dbReference>
<dbReference type="InterPro" id="IPR006652">
    <property type="entry name" value="Kelch_1"/>
</dbReference>
<dbReference type="Gene3D" id="1.25.40.420">
    <property type="match status" value="1"/>
</dbReference>
<dbReference type="SMART" id="SM00612">
    <property type="entry name" value="Kelch"/>
    <property type="match status" value="6"/>
</dbReference>
<dbReference type="PANTHER" id="PTHR24412">
    <property type="entry name" value="KELCH PROTEIN"/>
    <property type="match status" value="1"/>
</dbReference>
<dbReference type="Pfam" id="PF07707">
    <property type="entry name" value="BACK"/>
    <property type="match status" value="1"/>
</dbReference>
<protein>
    <recommendedName>
        <fullName evidence="2">Kelch-like protein diablo</fullName>
    </recommendedName>
</protein>
<dbReference type="InterPro" id="IPR000210">
    <property type="entry name" value="BTB/POZ_dom"/>
</dbReference>
<reference evidence="9 10" key="1">
    <citation type="submission" date="2020-04" db="EMBL/GenBank/DDBJ databases">
        <authorList>
            <person name="Alioto T."/>
            <person name="Alioto T."/>
            <person name="Gomez Garrido J."/>
        </authorList>
    </citation>
    <scope>NUCLEOTIDE SEQUENCE [LARGE SCALE GENOMIC DNA]</scope>
</reference>
<feature type="domain" description="BTB" evidence="8">
    <location>
        <begin position="38"/>
        <end position="106"/>
    </location>
</feature>
<evidence type="ECO:0000313" key="10">
    <source>
        <dbReference type="Proteomes" id="UP000494165"/>
    </source>
</evidence>
<dbReference type="InterPro" id="IPR011705">
    <property type="entry name" value="BACK"/>
</dbReference>
<organism evidence="9 10">
    <name type="scientific">Cloeon dipterum</name>
    <dbReference type="NCBI Taxonomy" id="197152"/>
    <lineage>
        <taxon>Eukaryota</taxon>
        <taxon>Metazoa</taxon>
        <taxon>Ecdysozoa</taxon>
        <taxon>Arthropoda</taxon>
        <taxon>Hexapoda</taxon>
        <taxon>Insecta</taxon>
        <taxon>Pterygota</taxon>
        <taxon>Palaeoptera</taxon>
        <taxon>Ephemeroptera</taxon>
        <taxon>Pisciforma</taxon>
        <taxon>Baetidae</taxon>
        <taxon>Cloeon</taxon>
    </lineage>
</organism>
<name>A0A8S1DDG4_9INSE</name>
<dbReference type="InterPro" id="IPR015915">
    <property type="entry name" value="Kelch-typ_b-propeller"/>
</dbReference>
<dbReference type="Proteomes" id="UP000494165">
    <property type="component" value="Unassembled WGS sequence"/>
</dbReference>
<evidence type="ECO:0000256" key="6">
    <source>
        <dbReference type="ARBA" id="ARBA00023203"/>
    </source>
</evidence>
<dbReference type="InterPro" id="IPR011333">
    <property type="entry name" value="SKP1/BTB/POZ_sf"/>
</dbReference>
<dbReference type="FunFam" id="1.25.40.420:FF:000001">
    <property type="entry name" value="Kelch-like family member 12"/>
    <property type="match status" value="1"/>
</dbReference>
<dbReference type="SUPFAM" id="SSF117281">
    <property type="entry name" value="Kelch motif"/>
    <property type="match status" value="2"/>
</dbReference>
<keyword evidence="6" id="KW-0009">Actin-binding</keyword>
<dbReference type="PIRSF" id="PIRSF037037">
    <property type="entry name" value="Kelch-like_protein_gigaxonin"/>
    <property type="match status" value="1"/>
</dbReference>
<comment type="function">
    <text evidence="7">Probable substrate-specific adapter of an E3 ubiquitin-protein ligase complex which mediates the ubiquitination and subsequent proteasomal degradation of target proteins. May have a role in synapse differentiation and growth.</text>
</comment>
<dbReference type="EMBL" id="CADEPI010000160">
    <property type="protein sequence ID" value="CAB3378215.1"/>
    <property type="molecule type" value="Genomic_DNA"/>
</dbReference>
<dbReference type="Gene3D" id="3.30.710.10">
    <property type="entry name" value="Potassium Channel Kv1.1, Chain A"/>
    <property type="match status" value="1"/>
</dbReference>
<evidence type="ECO:0000256" key="4">
    <source>
        <dbReference type="ARBA" id="ARBA00022737"/>
    </source>
</evidence>
<keyword evidence="3" id="KW-0880">Kelch repeat</keyword>
<evidence type="ECO:0000259" key="8">
    <source>
        <dbReference type="PROSITE" id="PS50097"/>
    </source>
</evidence>
<evidence type="ECO:0000256" key="5">
    <source>
        <dbReference type="ARBA" id="ARBA00022786"/>
    </source>
</evidence>
<dbReference type="Pfam" id="PF01344">
    <property type="entry name" value="Kelch_1"/>
    <property type="match status" value="2"/>
</dbReference>